<sequence>MRKGGIMKKLFAIAIAASMLSGLYGLSFGLGGRYTISHPGALPDSTFSYPSVVADVMCKPLPILGFRIGLVALDLIPDEEGGTFYMFGTGVDAAVLIYIPMAGMVQPYIPFHVLYMGDGGSVLTLDGGIGAEFMFGGFGAYLEGGINLKSTSPEVGDSVSDTWFHVQGGVRIPVNL</sequence>
<dbReference type="EMBL" id="LJNI01000023">
    <property type="protein sequence ID" value="KPJ73888.1"/>
    <property type="molecule type" value="Genomic_DNA"/>
</dbReference>
<organism evidence="1 2">
    <name type="scientific">candidate division TA06 bacterium DG_78</name>
    <dbReference type="NCBI Taxonomy" id="1703772"/>
    <lineage>
        <taxon>Bacteria</taxon>
        <taxon>Bacteria division TA06</taxon>
    </lineage>
</organism>
<dbReference type="Proteomes" id="UP000051012">
    <property type="component" value="Unassembled WGS sequence"/>
</dbReference>
<evidence type="ECO:0008006" key="3">
    <source>
        <dbReference type="Google" id="ProtNLM"/>
    </source>
</evidence>
<dbReference type="AlphaFoldDB" id="A0A0S7YGT7"/>
<proteinExistence type="predicted"/>
<protein>
    <recommendedName>
        <fullName evidence="3">Outer membrane protein beta-barrel domain-containing protein</fullName>
    </recommendedName>
</protein>
<accession>A0A0S7YGT7</accession>
<comment type="caution">
    <text evidence="1">The sequence shown here is derived from an EMBL/GenBank/DDBJ whole genome shotgun (WGS) entry which is preliminary data.</text>
</comment>
<reference evidence="1 2" key="1">
    <citation type="journal article" date="2015" name="Microbiome">
        <title>Genomic resolution of linkages in carbon, nitrogen, and sulfur cycling among widespread estuary sediment bacteria.</title>
        <authorList>
            <person name="Baker B.J."/>
            <person name="Lazar C.S."/>
            <person name="Teske A.P."/>
            <person name="Dick G.J."/>
        </authorList>
    </citation>
    <scope>NUCLEOTIDE SEQUENCE [LARGE SCALE GENOMIC DNA]</scope>
    <source>
        <strain evidence="1">DG_78</strain>
    </source>
</reference>
<gene>
    <name evidence="1" type="ORF">AMJ52_02665</name>
</gene>
<name>A0A0S7YGT7_UNCT6</name>
<evidence type="ECO:0000313" key="1">
    <source>
        <dbReference type="EMBL" id="KPJ73888.1"/>
    </source>
</evidence>
<evidence type="ECO:0000313" key="2">
    <source>
        <dbReference type="Proteomes" id="UP000051012"/>
    </source>
</evidence>